<dbReference type="EMBL" id="SDQG01000001">
    <property type="protein sequence ID" value="TDM18104.1"/>
    <property type="molecule type" value="Genomic_DNA"/>
</dbReference>
<name>A0A4R6C6P5_9STAP</name>
<accession>A0A4R6C6P5</accession>
<dbReference type="InterPro" id="IPR003615">
    <property type="entry name" value="HNH_nuc"/>
</dbReference>
<dbReference type="GO" id="GO:0004519">
    <property type="term" value="F:endonuclease activity"/>
    <property type="evidence" value="ECO:0007669"/>
    <property type="project" value="UniProtKB-KW"/>
</dbReference>
<dbReference type="Proteomes" id="UP000294865">
    <property type="component" value="Unassembled WGS sequence"/>
</dbReference>
<dbReference type="CDD" id="cd00085">
    <property type="entry name" value="HNHc"/>
    <property type="match status" value="1"/>
</dbReference>
<dbReference type="Pfam" id="PF13392">
    <property type="entry name" value="HNH_3"/>
    <property type="match status" value="1"/>
</dbReference>
<dbReference type="InterPro" id="IPR044925">
    <property type="entry name" value="His-Me_finger_sf"/>
</dbReference>
<reference evidence="3 4" key="1">
    <citation type="submission" date="2019-01" db="EMBL/GenBank/DDBJ databases">
        <title>Draft genome sequences of Macrococcus caseolyticus, Macrococcus canis, Macrococcus bohemicus and Macrococcus goetzii.</title>
        <authorList>
            <person name="Mazhar S."/>
            <person name="Altermann E."/>
            <person name="Hill C."/>
            <person name="Mcauliffe O."/>
        </authorList>
    </citation>
    <scope>NUCLEOTIDE SEQUENCE [LARGE SCALE GENOMIC DNA]</scope>
    <source>
        <strain evidence="3 4">DPC7162</strain>
    </source>
</reference>
<evidence type="ECO:0000313" key="3">
    <source>
        <dbReference type="EMBL" id="TDM18104.1"/>
    </source>
</evidence>
<feature type="region of interest" description="Disordered" evidence="1">
    <location>
        <begin position="126"/>
        <end position="147"/>
    </location>
</feature>
<keyword evidence="3" id="KW-0378">Hydrolase</keyword>
<gene>
    <name evidence="3" type="ORF">ETI04_01040</name>
</gene>
<keyword evidence="3" id="KW-0540">Nuclease</keyword>
<dbReference type="RefSeq" id="WP_133418734.1">
    <property type="nucleotide sequence ID" value="NZ_SDQF01000001.1"/>
</dbReference>
<organism evidence="3 4">
    <name type="scientific">Macrococcoides canis</name>
    <dbReference type="NCBI Taxonomy" id="1855823"/>
    <lineage>
        <taxon>Bacteria</taxon>
        <taxon>Bacillati</taxon>
        <taxon>Bacillota</taxon>
        <taxon>Bacilli</taxon>
        <taxon>Bacillales</taxon>
        <taxon>Staphylococcaceae</taxon>
        <taxon>Macrococcoides</taxon>
    </lineage>
</organism>
<sequence>MIPKKRMGKMRFNGRKIEEYCSLYECPICGTEVIKPTGEGNRLTACSQRCAELNKPKRGRKLLLISGYLYRYLPEHPNANNMGYVAEHRYVLEQKIGRYLTDDEVAHHINENKLDNSPKNLELMTRSDHSRKHALERGRERNGKFKI</sequence>
<comment type="caution">
    <text evidence="3">The sequence shown here is derived from an EMBL/GenBank/DDBJ whole genome shotgun (WGS) entry which is preliminary data.</text>
</comment>
<evidence type="ECO:0000256" key="1">
    <source>
        <dbReference type="SAM" id="MobiDB-lite"/>
    </source>
</evidence>
<protein>
    <submittedName>
        <fullName evidence="3">HNH endonuclease</fullName>
    </submittedName>
</protein>
<evidence type="ECO:0000313" key="4">
    <source>
        <dbReference type="Proteomes" id="UP000294865"/>
    </source>
</evidence>
<proteinExistence type="predicted"/>
<feature type="domain" description="HNH nuclease" evidence="2">
    <location>
        <begin position="88"/>
        <end position="131"/>
    </location>
</feature>
<dbReference type="AlphaFoldDB" id="A0A4R6C6P5"/>
<dbReference type="SUPFAM" id="SSF54060">
    <property type="entry name" value="His-Me finger endonucleases"/>
    <property type="match status" value="1"/>
</dbReference>
<keyword evidence="3" id="KW-0255">Endonuclease</keyword>
<evidence type="ECO:0000259" key="2">
    <source>
        <dbReference type="Pfam" id="PF13392"/>
    </source>
</evidence>
<dbReference type="Gene3D" id="3.90.75.20">
    <property type="match status" value="1"/>
</dbReference>